<dbReference type="SUPFAM" id="SSF57850">
    <property type="entry name" value="RING/U-box"/>
    <property type="match status" value="1"/>
</dbReference>
<feature type="region of interest" description="Disordered" evidence="5">
    <location>
        <begin position="618"/>
        <end position="656"/>
    </location>
</feature>
<feature type="compositionally biased region" description="Polar residues" evidence="5">
    <location>
        <begin position="540"/>
        <end position="553"/>
    </location>
</feature>
<dbReference type="Gene3D" id="3.30.40.10">
    <property type="entry name" value="Zinc/RING finger domain, C3HC4 (zinc finger)"/>
    <property type="match status" value="1"/>
</dbReference>
<evidence type="ECO:0000313" key="7">
    <source>
        <dbReference type="EMBL" id="CDI56821.1"/>
    </source>
</evidence>
<evidence type="ECO:0000256" key="3">
    <source>
        <dbReference type="ARBA" id="ARBA00022833"/>
    </source>
</evidence>
<keyword evidence="1" id="KW-0479">Metal-binding</keyword>
<feature type="compositionally biased region" description="Low complexity" evidence="5">
    <location>
        <begin position="107"/>
        <end position="119"/>
    </location>
</feature>
<evidence type="ECO:0000256" key="1">
    <source>
        <dbReference type="ARBA" id="ARBA00022723"/>
    </source>
</evidence>
<reference evidence="7" key="1">
    <citation type="journal article" date="2014" name="Genome Biol. Evol.">
        <title>Gene Loss Rather Than Gene Gain Is Associated with a Host Jump from Monocots to Dicots in the Smut Fungus Melanopsichium pennsylvanicum.</title>
        <authorList>
            <person name="Sharma R."/>
            <person name="Mishra B."/>
            <person name="Runge F."/>
            <person name="Thines M."/>
        </authorList>
    </citation>
    <scope>NUCLEOTIDE SEQUENCE</scope>
    <source>
        <strain evidence="7">4</strain>
    </source>
</reference>
<dbReference type="PANTHER" id="PTHR45969">
    <property type="entry name" value="RING ZINC FINGER PROTEIN-RELATED"/>
    <property type="match status" value="1"/>
</dbReference>
<feature type="compositionally biased region" description="Polar residues" evidence="5">
    <location>
        <begin position="22"/>
        <end position="34"/>
    </location>
</feature>
<keyword evidence="3" id="KW-0862">Zinc</keyword>
<feature type="region of interest" description="Disordered" evidence="5">
    <location>
        <begin position="585"/>
        <end position="605"/>
    </location>
</feature>
<dbReference type="InterPro" id="IPR001841">
    <property type="entry name" value="Znf_RING"/>
</dbReference>
<feature type="compositionally biased region" description="Low complexity" evidence="5">
    <location>
        <begin position="39"/>
        <end position="56"/>
    </location>
</feature>
<evidence type="ECO:0000256" key="2">
    <source>
        <dbReference type="ARBA" id="ARBA00022771"/>
    </source>
</evidence>
<feature type="region of interest" description="Disordered" evidence="5">
    <location>
        <begin position="1"/>
        <end position="85"/>
    </location>
</feature>
<dbReference type="GO" id="GO:0008270">
    <property type="term" value="F:zinc ion binding"/>
    <property type="evidence" value="ECO:0007669"/>
    <property type="project" value="UniProtKB-KW"/>
</dbReference>
<dbReference type="InterPro" id="IPR013083">
    <property type="entry name" value="Znf_RING/FYVE/PHD"/>
</dbReference>
<feature type="compositionally biased region" description="Polar residues" evidence="5">
    <location>
        <begin position="71"/>
        <end position="85"/>
    </location>
</feature>
<feature type="region of interest" description="Disordered" evidence="5">
    <location>
        <begin position="263"/>
        <end position="287"/>
    </location>
</feature>
<evidence type="ECO:0000259" key="6">
    <source>
        <dbReference type="PROSITE" id="PS50089"/>
    </source>
</evidence>
<feature type="compositionally biased region" description="Polar residues" evidence="5">
    <location>
        <begin position="174"/>
        <end position="191"/>
    </location>
</feature>
<feature type="compositionally biased region" description="Pro residues" evidence="5">
    <location>
        <begin position="269"/>
        <end position="278"/>
    </location>
</feature>
<feature type="compositionally biased region" description="Polar residues" evidence="5">
    <location>
        <begin position="635"/>
        <end position="644"/>
    </location>
</feature>
<feature type="compositionally biased region" description="Polar residues" evidence="5">
    <location>
        <begin position="1"/>
        <end position="10"/>
    </location>
</feature>
<feature type="compositionally biased region" description="Low complexity" evidence="5">
    <location>
        <begin position="196"/>
        <end position="221"/>
    </location>
</feature>
<dbReference type="PANTHER" id="PTHR45969:SF71">
    <property type="entry name" value="CHROMOSOME UNDETERMINED SCAFFOLD_5, WHOLE GENOME SHOTGUN SEQUENCE"/>
    <property type="match status" value="1"/>
</dbReference>
<name>A0A077RC63_9BASI</name>
<dbReference type="SMART" id="SM00184">
    <property type="entry name" value="RING"/>
    <property type="match status" value="2"/>
</dbReference>
<feature type="region of interest" description="Disordered" evidence="5">
    <location>
        <begin position="539"/>
        <end position="567"/>
    </location>
</feature>
<organism evidence="7">
    <name type="scientific">Melanopsichium pennsylvanicum 4</name>
    <dbReference type="NCBI Taxonomy" id="1398559"/>
    <lineage>
        <taxon>Eukaryota</taxon>
        <taxon>Fungi</taxon>
        <taxon>Dikarya</taxon>
        <taxon>Basidiomycota</taxon>
        <taxon>Ustilaginomycotina</taxon>
        <taxon>Ustilaginomycetes</taxon>
        <taxon>Ustilaginales</taxon>
        <taxon>Ustilaginaceae</taxon>
        <taxon>Melanopsichium</taxon>
    </lineage>
</organism>
<keyword evidence="2 4" id="KW-0863">Zinc-finger</keyword>
<protein>
    <recommendedName>
        <fullName evidence="6">RING-type domain-containing protein</fullName>
    </recommendedName>
</protein>
<dbReference type="PROSITE" id="PS50089">
    <property type="entry name" value="ZF_RING_2"/>
    <property type="match status" value="1"/>
</dbReference>
<accession>A0A077RC63</accession>
<feature type="domain" description="RING-type" evidence="6">
    <location>
        <begin position="359"/>
        <end position="419"/>
    </location>
</feature>
<proteinExistence type="predicted"/>
<dbReference type="AlphaFoldDB" id="A0A077RC63"/>
<dbReference type="EMBL" id="HG529701">
    <property type="protein sequence ID" value="CDI56821.1"/>
    <property type="molecule type" value="Genomic_DNA"/>
</dbReference>
<feature type="region of interest" description="Disordered" evidence="5">
    <location>
        <begin position="157"/>
        <end position="229"/>
    </location>
</feature>
<evidence type="ECO:0000256" key="4">
    <source>
        <dbReference type="PROSITE-ProRule" id="PRU00175"/>
    </source>
</evidence>
<sequence>MESSNSSSGHRSPFGPPDDQHQLQSHQTQVTLPATQGHAAASTSTPSSASMTPQAPRAQPAVNSSHERSGTSHTPSTSSLSEAAPTTTLWENFMASLRNVVQHDSSESASASPSSTAQANFAHQQANGAHPIDAHSAGLPHPPVFFRLPFNGRNGAPELLAFHPQPLPRRESDTQANPQSHTQSYPNSDTPPRSLGQSTGSTPSSPYPTGQPGSSTGTSPTNAHSHPHVDGHVPVAPLYVPFGASPLPFSFIYDANTQTAWPIAQMTPGSPPGGPSPDAPDSQQPRLVAGPPFRIILDVHFASPPQPEQPDPERAAKYVKQLERADAELRARMARLGLGSIGGFADASCADDQDALLGCGVCLDNYEAGDRPEWIDGPKSQDEAVVAVPCHGHHTLHAGCLRDWLAKLPPSQWSCPFCRANLNPNASHLSAEATIRSSPKAASASSAPVHTTLRDEVRVRERQRGWRCDAPACLPRYPAASCTDDGHLDLPETSDSMTADLVKLMPCRHDVHLDCLCTSMRVENNYTGATDLDAIISGAKDTSSAGPESGGTSKTDENSIEGEERDTIGKWVTCPNCRKESWAELPLRRRPQRSAPDASTQGTGRTALAQASVTAAYGKQASSTPLLQDALLDNSKASRPPQTSGEHRSSDETVDNVADAFVDPDEEAAVDAVLVSS</sequence>
<feature type="region of interest" description="Disordered" evidence="5">
    <location>
        <begin position="101"/>
        <end position="136"/>
    </location>
</feature>
<evidence type="ECO:0000256" key="5">
    <source>
        <dbReference type="SAM" id="MobiDB-lite"/>
    </source>
</evidence>